<keyword evidence="5 7" id="KW-1133">Transmembrane helix</keyword>
<dbReference type="EMBL" id="QPGB01000004">
    <property type="protein sequence ID" value="RCS57005.1"/>
    <property type="molecule type" value="Genomic_DNA"/>
</dbReference>
<reference evidence="8 9" key="1">
    <citation type="journal article" date="2018" name="Int. J. Syst. Evol. Microbiol.">
        <title>Parvibium lacunae gen. nov., sp. nov., a new member of the family Alcaligenaceae isolated from a freshwater pond.</title>
        <authorList>
            <person name="Chen W.M."/>
            <person name="Xie P.B."/>
            <person name="Hsu M.Y."/>
            <person name="Sheu S.Y."/>
        </authorList>
    </citation>
    <scope>NUCLEOTIDE SEQUENCE [LARGE SCALE GENOMIC DNA]</scope>
    <source>
        <strain evidence="8 9">KMB9</strain>
    </source>
</reference>
<feature type="transmembrane region" description="Helical" evidence="7">
    <location>
        <begin position="239"/>
        <end position="257"/>
    </location>
</feature>
<evidence type="ECO:0000256" key="3">
    <source>
        <dbReference type="ARBA" id="ARBA00022475"/>
    </source>
</evidence>
<evidence type="ECO:0000256" key="7">
    <source>
        <dbReference type="SAM" id="Phobius"/>
    </source>
</evidence>
<feature type="transmembrane region" description="Helical" evidence="7">
    <location>
        <begin position="61"/>
        <end position="85"/>
    </location>
</feature>
<dbReference type="Proteomes" id="UP000252357">
    <property type="component" value="Unassembled WGS sequence"/>
</dbReference>
<evidence type="ECO:0000256" key="2">
    <source>
        <dbReference type="ARBA" id="ARBA00022448"/>
    </source>
</evidence>
<organism evidence="8 9">
    <name type="scientific">Parvibium lacunae</name>
    <dbReference type="NCBI Taxonomy" id="1888893"/>
    <lineage>
        <taxon>Bacteria</taxon>
        <taxon>Pseudomonadati</taxon>
        <taxon>Pseudomonadota</taxon>
        <taxon>Betaproteobacteria</taxon>
        <taxon>Burkholderiales</taxon>
        <taxon>Alcaligenaceae</taxon>
        <taxon>Parvibium</taxon>
    </lineage>
</organism>
<protein>
    <submittedName>
        <fullName evidence="8">AEC family transporter</fullName>
    </submittedName>
</protein>
<comment type="caution">
    <text evidence="8">The sequence shown here is derived from an EMBL/GenBank/DDBJ whole genome shotgun (WGS) entry which is preliminary data.</text>
</comment>
<evidence type="ECO:0000256" key="1">
    <source>
        <dbReference type="ARBA" id="ARBA00004141"/>
    </source>
</evidence>
<dbReference type="GO" id="GO:0055085">
    <property type="term" value="P:transmembrane transport"/>
    <property type="evidence" value="ECO:0007669"/>
    <property type="project" value="InterPro"/>
</dbReference>
<dbReference type="InterPro" id="IPR004776">
    <property type="entry name" value="Mem_transp_PIN-like"/>
</dbReference>
<evidence type="ECO:0000256" key="4">
    <source>
        <dbReference type="ARBA" id="ARBA00022692"/>
    </source>
</evidence>
<dbReference type="Pfam" id="PF03547">
    <property type="entry name" value="Mem_trans"/>
    <property type="match status" value="2"/>
</dbReference>
<feature type="transmembrane region" description="Helical" evidence="7">
    <location>
        <begin position="121"/>
        <end position="141"/>
    </location>
</feature>
<keyword evidence="6 7" id="KW-0472">Membrane</keyword>
<sequence length="292" mass="32058">MVGQIITIIAPVLSLILLGLLYAWRYRPDPTWANRMNMEVFLPALIFHAMLTRQFDWYSDSWLVLGTVLIVIGSGLLAFPLTRWFGIDSRTFLPSMMFNNCGNMGLPLALFAFGAQDLSNAVIVFVTTNLLFFTLGAWLIVRQTDWRSTILSPMVWATILGALLGAAQIALPAIVMMPLKLLADISLPLLLFTLGVRMLEVRSADWKVGVLGAIVCPLTGLLIALLIVPLLPLTASQKGLLYLFGVLPPAIVNYLLAEKYQQEPAKVAAMVLVGNMASCLFIPLGLFLAFYG</sequence>
<evidence type="ECO:0000313" key="8">
    <source>
        <dbReference type="EMBL" id="RCS57005.1"/>
    </source>
</evidence>
<feature type="transmembrane region" description="Helical" evidence="7">
    <location>
        <begin position="269"/>
        <end position="291"/>
    </location>
</feature>
<proteinExistence type="predicted"/>
<dbReference type="PANTHER" id="PTHR36838:SF1">
    <property type="entry name" value="SLR1864 PROTEIN"/>
    <property type="match status" value="1"/>
</dbReference>
<keyword evidence="4 7" id="KW-0812">Transmembrane</keyword>
<feature type="transmembrane region" description="Helical" evidence="7">
    <location>
        <begin position="153"/>
        <end position="175"/>
    </location>
</feature>
<feature type="transmembrane region" description="Helical" evidence="7">
    <location>
        <begin position="6"/>
        <end position="24"/>
    </location>
</feature>
<evidence type="ECO:0000256" key="6">
    <source>
        <dbReference type="ARBA" id="ARBA00023136"/>
    </source>
</evidence>
<keyword evidence="2" id="KW-0813">Transport</keyword>
<evidence type="ECO:0000313" key="9">
    <source>
        <dbReference type="Proteomes" id="UP000252357"/>
    </source>
</evidence>
<gene>
    <name evidence="8" type="ORF">DU000_09365</name>
</gene>
<comment type="subcellular location">
    <subcellularLocation>
        <location evidence="1">Membrane</location>
        <topology evidence="1">Multi-pass membrane protein</topology>
    </subcellularLocation>
</comment>
<dbReference type="GO" id="GO:0016020">
    <property type="term" value="C:membrane"/>
    <property type="evidence" value="ECO:0007669"/>
    <property type="project" value="UniProtKB-SubCell"/>
</dbReference>
<keyword evidence="9" id="KW-1185">Reference proteome</keyword>
<dbReference type="PANTHER" id="PTHR36838">
    <property type="entry name" value="AUXIN EFFLUX CARRIER FAMILY PROTEIN"/>
    <property type="match status" value="1"/>
</dbReference>
<feature type="transmembrane region" description="Helical" evidence="7">
    <location>
        <begin position="211"/>
        <end position="233"/>
    </location>
</feature>
<evidence type="ECO:0000256" key="5">
    <source>
        <dbReference type="ARBA" id="ARBA00022989"/>
    </source>
</evidence>
<accession>A0A368L0N7</accession>
<feature type="transmembrane region" description="Helical" evidence="7">
    <location>
        <begin position="181"/>
        <end position="199"/>
    </location>
</feature>
<keyword evidence="3" id="KW-1003">Cell membrane</keyword>
<dbReference type="OrthoDB" id="3238001at2"/>
<dbReference type="AlphaFoldDB" id="A0A368L0N7"/>
<dbReference type="RefSeq" id="WP_114403147.1">
    <property type="nucleotide sequence ID" value="NZ_QPGB01000004.1"/>
</dbReference>
<name>A0A368L0N7_9BURK</name>